<feature type="domain" description="BCL-6 corepressor PCGF1 binding" evidence="11">
    <location>
        <begin position="1597"/>
        <end position="1709"/>
    </location>
</feature>
<evidence type="ECO:0000256" key="6">
    <source>
        <dbReference type="ARBA" id="ARBA00023242"/>
    </source>
</evidence>
<evidence type="ECO:0000256" key="4">
    <source>
        <dbReference type="ARBA" id="ARBA00022737"/>
    </source>
</evidence>
<keyword evidence="6" id="KW-0539">Nucleus</keyword>
<feature type="compositionally biased region" description="Basic and acidic residues" evidence="9">
    <location>
        <begin position="1015"/>
        <end position="1027"/>
    </location>
</feature>
<accession>A0AA88NJN1</accession>
<comment type="caution">
    <text evidence="12">The sequence shown here is derived from an EMBL/GenBank/DDBJ whole genome shotgun (WGS) entry which is preliminary data.</text>
</comment>
<feature type="compositionally biased region" description="Acidic residues" evidence="9">
    <location>
        <begin position="792"/>
        <end position="801"/>
    </location>
</feature>
<keyword evidence="4" id="KW-0677">Repeat</keyword>
<dbReference type="PROSITE" id="PS50088">
    <property type="entry name" value="ANK_REPEAT"/>
    <property type="match status" value="2"/>
</dbReference>
<gene>
    <name evidence="12" type="ORF">Q5P01_005960</name>
</gene>
<protein>
    <recommendedName>
        <fullName evidence="14">BCL6 corepressor</fullName>
    </recommendedName>
</protein>
<dbReference type="InterPro" id="IPR032365">
    <property type="entry name" value="PUFD"/>
</dbReference>
<dbReference type="Pfam" id="PF15808">
    <property type="entry name" value="BCOR"/>
    <property type="match status" value="1"/>
</dbReference>
<dbReference type="Gene3D" id="3.10.260.40">
    <property type="entry name" value="BCL-6 corepressor, PCGF1 binding domain"/>
    <property type="match status" value="1"/>
</dbReference>
<evidence type="ECO:0000256" key="8">
    <source>
        <dbReference type="PROSITE-ProRule" id="PRU00023"/>
    </source>
</evidence>
<feature type="region of interest" description="Disordered" evidence="9">
    <location>
        <begin position="764"/>
        <end position="809"/>
    </location>
</feature>
<evidence type="ECO:0000259" key="10">
    <source>
        <dbReference type="Pfam" id="PF15808"/>
    </source>
</evidence>
<feature type="repeat" description="ANK" evidence="8">
    <location>
        <begin position="1447"/>
        <end position="1479"/>
    </location>
</feature>
<feature type="compositionally biased region" description="Polar residues" evidence="9">
    <location>
        <begin position="686"/>
        <end position="698"/>
    </location>
</feature>
<evidence type="ECO:0000256" key="9">
    <source>
        <dbReference type="SAM" id="MobiDB-lite"/>
    </source>
</evidence>
<dbReference type="Pfam" id="PF12796">
    <property type="entry name" value="Ank_2"/>
    <property type="match status" value="1"/>
</dbReference>
<sequence length="2063" mass="226124">MQLETGYEKEYTAFHLAHRPAVWEDDFMLHTAARRIQVHRRRDETWQADWRPRGRRQAQSMVEASTAFMMNPLAALSIDRTALLGENLRPHGGIFYHGIHPVSTEKPQEPGTALPLGYNRLYKPDVTLQDGQKPTNGYAGLYKSQPPGLQKPLVVPAAGGEGVGLDRRVLPNDKQSELGLNGAGPPIRIPTASQTPAVLSSLSHCQDKVLHALGPQAHQEPSAFSTSPQLHQESQPQLTERQTGGGSSSVAKPSQSTSTKHPHGNSGCGSSSAPIKSSASTAALETPSLTHPSCSVPPPQPLSNMTADLQKSLHRSTSSSSTSIPVSHPLSSLSPEHCTHMHPGSNKPKDTSSGSCSAEKTLLDKAVPQKPARNPGEKPLDLSAKELEGFPNGFPSKLEALAKLGYLSPSQHVLLPSQDQHIKEGLPPPVSMSAKIPDSPEMTIGSPWNVAGPSSAISSDHPRHTQIVKNKSVESVPHQPQPTSSADSRTEVNSISSLTTAARPPASSPSPKLKATISEKRPPDSKEETQTWFGKQNVTPAKPDTQDIQTHGVENGNISSQIFSDSYLPPGLGYTNRYIPYSVAENMSLQRMPIPGKGPIFPHPILLGSNSFYPSHIAAKHGLPYGVSPYQNSKEVSPTPMSSYPGFDTKPQLENRLKTQDKLYKNQKRLNIDCSHKTDSKKDKSINQTTKSSTKGLNSSKDDIVCIDLVHDELDDESPCNMHSSLPTRKEDSSKYANGDCKHIQEEESQSSNSFILNQAAEQTVDGLSKTSKSQPSHHKSSSHFSTRETIEEMIPEEEEPPSPVPDVPEEQAMHCARTCPHQFLRKCKTGVSQGAGDFSCGIPAENNGGLKRMPTDPTREAPVTRELKYDGPSFNETTSRRETPKSALPSTSYSDGNKDIQHGVDPLVDEEPGGSKTQHSILTDSSGYVGDHFKWMTTELYADSSKLSREQRALQRAMLRFSELELKEKEEGRGEEVEEEMTAAAAAAALVAAGEEELADSQQRDEEREEEEEEGRKNEGGGRGWEHCQQSEGRRGGGGRNPSAAAAAAAPRGFQLPRPQNHLPMLPLCQHPDSVPLLQEKDDQSTEEEKNNENGEEGDLREERKNSESNYVSQPEQQQRFLGRATGLFQGSVSMPGLGGSINRRRIFSLEPFHQSSIISSRLKRGRDEERGDEKEEEHGMGNPNKKPKLTDDSASFDVRKLKVCIKLNGLRLNKPGQWLPSGQRSTAVDRTFRTDNSEVRDMSQVNGGWCDPTFVRRDNQRVFHMAPPSSPTCLPRQPCTSVPQQLSLTSLSSSRLQDKHQKLRESRRVSSFLPSLPPLPPSSSSSPDTHPVCYYEGDLNKPMGKRPCKTKHTGGGPAMEEEQDEGGTEDEDSGKVSPSRSPACRPPSPQHTHSARPVPPEVRRLIVNKNAGETLLQRAARLGYEEVVLYCLERRTCDVNHRDNAGYCALHEACARGWLGIVRHLVEHGADVNCSAQDGTRPLHDAVENDHIEVVRFLLACGADPTLTSYSGRGPINMTHSAAMETFLEDYLSDLQGRSEGDPGIYWEFYGSSVCEPSSDGGVYNILADPPGPEEEEEEEDEDQDEDEDQRARREVFEFELSDRPLLPCYNIQVSLSQGPRNWLLLADVLGRLRMTSRSFRRLFPQLNVQSIPEDEFYQQAILSQLLTGPDEQELSSFRPDVKDPLELVEATPELAGMLGSSLEFVDSRWDSLEASPPPSPRTSPGPPQCIPPSLPRQGCTEAGATVDSVFHNRTGLCQGLKNLGFPAQAPKMEAKLHASMWEPQRLPSTSAGTANLDLKMSPTMWEPQRQLKNTGTANSACNPDSKRDTNLWGQHRDVVITNSVHPDSKTDANMWQQHQHGAKTSGITAVRSNVAADASLWEPQRLRNRGNSGNSDAKMDAALSEPQQLENKNNVSRVLQIQMMQSMPKCGHIKIEALKLLEILQIRVTVAFGKLSDSAVRMLRSPALQSQTLVGATTWERQGIKRLNVTSSAPKGEASSSITQGGKTIKVDSAWQRNLGNVRVHVRDVGMKVGGGANRRDLKKEQGKVGGKGAKVKTRS</sequence>
<feature type="region of interest" description="Disordered" evidence="9">
    <location>
        <begin position="217"/>
        <end position="358"/>
    </location>
</feature>
<feature type="compositionally biased region" description="Basic and acidic residues" evidence="9">
    <location>
        <begin position="2041"/>
        <end position="2050"/>
    </location>
</feature>
<comment type="similarity">
    <text evidence="7">Belongs to the BCOR family.</text>
</comment>
<dbReference type="PROSITE" id="PS50297">
    <property type="entry name" value="ANK_REP_REGION"/>
    <property type="match status" value="2"/>
</dbReference>
<dbReference type="PANTHER" id="PTHR24117">
    <property type="entry name" value="AGAP007537-PB"/>
    <property type="match status" value="1"/>
</dbReference>
<dbReference type="EMBL" id="JAUPFM010000003">
    <property type="protein sequence ID" value="KAK2857225.1"/>
    <property type="molecule type" value="Genomic_DNA"/>
</dbReference>
<evidence type="ECO:0000256" key="2">
    <source>
        <dbReference type="ARBA" id="ARBA00022499"/>
    </source>
</evidence>
<evidence type="ECO:0000313" key="13">
    <source>
        <dbReference type="Proteomes" id="UP001187415"/>
    </source>
</evidence>
<dbReference type="GO" id="GO:0005634">
    <property type="term" value="C:nucleus"/>
    <property type="evidence" value="ECO:0007669"/>
    <property type="project" value="UniProtKB-SubCell"/>
</dbReference>
<feature type="compositionally biased region" description="Polar residues" evidence="9">
    <location>
        <begin position="530"/>
        <end position="539"/>
    </location>
</feature>
<dbReference type="FunFam" id="1.25.40.20:FF:000032">
    <property type="entry name" value="BCL-6 corepressor isoform X1"/>
    <property type="match status" value="1"/>
</dbReference>
<feature type="compositionally biased region" description="Basic and acidic residues" evidence="9">
    <location>
        <begin position="1167"/>
        <end position="1181"/>
    </location>
</feature>
<feature type="region of interest" description="Disordered" evidence="9">
    <location>
        <begin position="664"/>
        <end position="698"/>
    </location>
</feature>
<feature type="compositionally biased region" description="Low complexity" evidence="9">
    <location>
        <begin position="270"/>
        <end position="283"/>
    </location>
</feature>
<dbReference type="Pfam" id="PF16553">
    <property type="entry name" value="PUFD"/>
    <property type="match status" value="1"/>
</dbReference>
<feature type="region of interest" description="Disordered" evidence="9">
    <location>
        <begin position="1563"/>
        <end position="1593"/>
    </location>
</feature>
<dbReference type="GO" id="GO:0000122">
    <property type="term" value="P:negative regulation of transcription by RNA polymerase II"/>
    <property type="evidence" value="ECO:0007669"/>
    <property type="project" value="TreeGrafter"/>
</dbReference>
<feature type="compositionally biased region" description="Basic and acidic residues" evidence="9">
    <location>
        <begin position="728"/>
        <end position="737"/>
    </location>
</feature>
<feature type="region of interest" description="Disordered" evidence="9">
    <location>
        <begin position="716"/>
        <end position="737"/>
    </location>
</feature>
<evidence type="ECO:0000256" key="7">
    <source>
        <dbReference type="ARBA" id="ARBA00034703"/>
    </source>
</evidence>
<name>A0AA88NJN1_CHASR</name>
<feature type="compositionally biased region" description="Basic and acidic residues" evidence="9">
    <location>
        <begin position="517"/>
        <end position="529"/>
    </location>
</feature>
<feature type="compositionally biased region" description="Acidic residues" evidence="9">
    <location>
        <begin position="1574"/>
        <end position="1591"/>
    </location>
</feature>
<dbReference type="SUPFAM" id="SSF48403">
    <property type="entry name" value="Ankyrin repeat"/>
    <property type="match status" value="1"/>
</dbReference>
<feature type="compositionally biased region" description="Basic and acidic residues" evidence="9">
    <location>
        <begin position="1298"/>
        <end position="1310"/>
    </location>
</feature>
<feature type="compositionally biased region" description="Low complexity" evidence="9">
    <location>
        <begin position="315"/>
        <end position="332"/>
    </location>
</feature>
<dbReference type="Proteomes" id="UP001187415">
    <property type="component" value="Unassembled WGS sequence"/>
</dbReference>
<dbReference type="InterPro" id="IPR036770">
    <property type="entry name" value="Ankyrin_rpt-contain_sf"/>
</dbReference>
<dbReference type="SMART" id="SM00248">
    <property type="entry name" value="ANK"/>
    <property type="match status" value="3"/>
</dbReference>
<keyword evidence="5" id="KW-0832">Ubl conjugation</keyword>
<feature type="compositionally biased region" description="Basic and acidic residues" evidence="9">
    <location>
        <begin position="165"/>
        <end position="176"/>
    </location>
</feature>
<feature type="region of interest" description="Disordered" evidence="9">
    <location>
        <begin position="127"/>
        <end position="146"/>
    </location>
</feature>
<feature type="compositionally biased region" description="Polar residues" evidence="9">
    <location>
        <begin position="222"/>
        <end position="259"/>
    </location>
</feature>
<feature type="region of interest" description="Disordered" evidence="9">
    <location>
        <begin position="991"/>
        <end position="1119"/>
    </location>
</feature>
<dbReference type="InterPro" id="IPR002110">
    <property type="entry name" value="Ankyrin_rpt"/>
</dbReference>
<evidence type="ECO:0000256" key="5">
    <source>
        <dbReference type="ARBA" id="ARBA00022843"/>
    </source>
</evidence>
<keyword evidence="2" id="KW-1017">Isopeptide bond</keyword>
<feature type="region of interest" description="Disordered" evidence="9">
    <location>
        <begin position="421"/>
        <end position="544"/>
    </location>
</feature>
<dbReference type="PANTHER" id="PTHR24117:SF8">
    <property type="entry name" value="BCL-6 COREPRESSOR"/>
    <property type="match status" value="1"/>
</dbReference>
<evidence type="ECO:0000256" key="1">
    <source>
        <dbReference type="ARBA" id="ARBA00004123"/>
    </source>
</evidence>
<feature type="repeat" description="ANK" evidence="8">
    <location>
        <begin position="1480"/>
        <end position="1512"/>
    </location>
</feature>
<feature type="domain" description="BCL-6 corepressor non-ankyrin-repeat" evidence="10">
    <location>
        <begin position="1227"/>
        <end position="1393"/>
    </location>
</feature>
<dbReference type="GO" id="GO:0003714">
    <property type="term" value="F:transcription corepressor activity"/>
    <property type="evidence" value="ECO:0007669"/>
    <property type="project" value="TreeGrafter"/>
</dbReference>
<dbReference type="InterPro" id="IPR047144">
    <property type="entry name" value="BCOR-like"/>
</dbReference>
<feature type="region of interest" description="Disordered" evidence="9">
    <location>
        <begin position="1713"/>
        <end position="1743"/>
    </location>
</feature>
<dbReference type="InterPro" id="IPR038227">
    <property type="entry name" value="PUFD_som_sf"/>
</dbReference>
<evidence type="ECO:0008006" key="14">
    <source>
        <dbReference type="Google" id="ProtNLM"/>
    </source>
</evidence>
<dbReference type="Gene3D" id="1.25.40.20">
    <property type="entry name" value="Ankyrin repeat-containing domain"/>
    <property type="match status" value="1"/>
</dbReference>
<comment type="subcellular location">
    <subcellularLocation>
        <location evidence="1">Nucleus</location>
    </subcellularLocation>
</comment>
<feature type="compositionally biased region" description="Polar residues" evidence="9">
    <location>
        <begin position="1109"/>
        <end position="1119"/>
    </location>
</feature>
<feature type="region of interest" description="Disordered" evidence="9">
    <location>
        <begin position="1292"/>
        <end position="1403"/>
    </location>
</feature>
<evidence type="ECO:0000313" key="12">
    <source>
        <dbReference type="EMBL" id="KAK2857225.1"/>
    </source>
</evidence>
<evidence type="ECO:0000259" key="11">
    <source>
        <dbReference type="Pfam" id="PF16553"/>
    </source>
</evidence>
<feature type="region of interest" description="Disordered" evidence="9">
    <location>
        <begin position="1160"/>
        <end position="1195"/>
    </location>
</feature>
<reference evidence="12" key="1">
    <citation type="submission" date="2023-07" db="EMBL/GenBank/DDBJ databases">
        <title>Chromosome-level Genome Assembly of Striped Snakehead (Channa striata).</title>
        <authorList>
            <person name="Liu H."/>
        </authorList>
    </citation>
    <scope>NUCLEOTIDE SEQUENCE</scope>
    <source>
        <strain evidence="12">Gz</strain>
        <tissue evidence="12">Muscle</tissue>
    </source>
</reference>
<organism evidence="12 13">
    <name type="scientific">Channa striata</name>
    <name type="common">Snakehead murrel</name>
    <name type="synonym">Ophicephalus striatus</name>
    <dbReference type="NCBI Taxonomy" id="64152"/>
    <lineage>
        <taxon>Eukaryota</taxon>
        <taxon>Metazoa</taxon>
        <taxon>Chordata</taxon>
        <taxon>Craniata</taxon>
        <taxon>Vertebrata</taxon>
        <taxon>Euteleostomi</taxon>
        <taxon>Actinopterygii</taxon>
        <taxon>Neopterygii</taxon>
        <taxon>Teleostei</taxon>
        <taxon>Neoteleostei</taxon>
        <taxon>Acanthomorphata</taxon>
        <taxon>Anabantaria</taxon>
        <taxon>Anabantiformes</taxon>
        <taxon>Channoidei</taxon>
        <taxon>Channidae</taxon>
        <taxon>Channa</taxon>
    </lineage>
</organism>
<keyword evidence="8" id="KW-0040">ANK repeat</keyword>
<feature type="region of interest" description="Disordered" evidence="9">
    <location>
        <begin position="165"/>
        <end position="191"/>
    </location>
</feature>
<keyword evidence="13" id="KW-1185">Reference proteome</keyword>
<feature type="compositionally biased region" description="Polar residues" evidence="9">
    <location>
        <begin position="916"/>
        <end position="927"/>
    </location>
</feature>
<feature type="compositionally biased region" description="Low complexity" evidence="9">
    <location>
        <begin position="496"/>
        <end position="515"/>
    </location>
</feature>
<evidence type="ECO:0000256" key="3">
    <source>
        <dbReference type="ARBA" id="ARBA00022553"/>
    </source>
</evidence>
<feature type="compositionally biased region" description="Basic and acidic residues" evidence="9">
    <location>
        <begin position="1080"/>
        <end position="1094"/>
    </location>
</feature>
<feature type="compositionally biased region" description="Low complexity" evidence="9">
    <location>
        <begin position="1042"/>
        <end position="1054"/>
    </location>
</feature>
<dbReference type="InterPro" id="IPR031628">
    <property type="entry name" value="BCOR"/>
</dbReference>
<feature type="compositionally biased region" description="Polar residues" evidence="9">
    <location>
        <begin position="481"/>
        <end position="495"/>
    </location>
</feature>
<feature type="compositionally biased region" description="Acidic residues" evidence="9">
    <location>
        <begin position="1361"/>
        <end position="1374"/>
    </location>
</feature>
<feature type="compositionally biased region" description="Pro residues" evidence="9">
    <location>
        <begin position="1718"/>
        <end position="1737"/>
    </location>
</feature>
<proteinExistence type="inferred from homology"/>
<keyword evidence="3" id="KW-0597">Phosphoprotein</keyword>
<feature type="compositionally biased region" description="Basic residues" evidence="9">
    <location>
        <begin position="1345"/>
        <end position="1354"/>
    </location>
</feature>
<feature type="compositionally biased region" description="Basic and acidic residues" evidence="9">
    <location>
        <begin position="664"/>
        <end position="685"/>
    </location>
</feature>
<feature type="region of interest" description="Disordered" evidence="9">
    <location>
        <begin position="870"/>
        <end position="928"/>
    </location>
</feature>
<feature type="region of interest" description="Disordered" evidence="9">
    <location>
        <begin position="2033"/>
        <end position="2063"/>
    </location>
</feature>